<gene>
    <name evidence="2" type="ORF">SFMTTN_2526</name>
</gene>
<dbReference type="RefSeq" id="WP_124705486.1">
    <property type="nucleotide sequence ID" value="NZ_BGOW01000026.1"/>
</dbReference>
<dbReference type="OrthoDB" id="9176633at2"/>
<feature type="transmembrane region" description="Helical" evidence="1">
    <location>
        <begin position="983"/>
        <end position="1007"/>
    </location>
</feature>
<dbReference type="Proteomes" id="UP000286806">
    <property type="component" value="Unassembled WGS sequence"/>
</dbReference>
<dbReference type="PANTHER" id="PTHR32063">
    <property type="match status" value="1"/>
</dbReference>
<accession>A0A401JGD3</accession>
<dbReference type="SUPFAM" id="SSF82693">
    <property type="entry name" value="Multidrug efflux transporter AcrB pore domain, PN1, PN2, PC1 and PC2 subdomains"/>
    <property type="match status" value="3"/>
</dbReference>
<dbReference type="GO" id="GO:0042910">
    <property type="term" value="F:xenobiotic transmembrane transporter activity"/>
    <property type="evidence" value="ECO:0007669"/>
    <property type="project" value="TreeGrafter"/>
</dbReference>
<dbReference type="SUPFAM" id="SSF82866">
    <property type="entry name" value="Multidrug efflux transporter AcrB transmembrane domain"/>
    <property type="match status" value="2"/>
</dbReference>
<sequence>MNFTLWMQGHRRSILFLLVLLALAGALAAFKLPVTLFPNVDFPRVLVSLDAGDRPADLMMLSVTQPVEEAVRRVPGVRDVRSTTSRGTAEVSISFDWGIDMGLATSQVNEAITQILPNLPSGTQMSTKRMDPTVFPILAYSLTSKTQSQTALYDLARYQLRPLLSSVNGVARIEVIGGAQEEYEVTVDPARLLAYGLTLTDVAQALSAANVVTAVGRLEDHYKLYLAIADARLKNVKQIGSTVIKSGTSGIVRLEDVAKVSDGVVPQWIKVNADGRPAVLFNIYQQPGSNSVQIARDVQAKLAAYHSQLPAGVKLANWYDQSVLVLDSAASVRDAIMIGTGLAVLVLFAFLRNIKITLIAAVVVPTVLAATVVLLYVLGMSFNIMTLGGMAAAVGLIIDDAIVMIEHIVRRLRGATGEHHGRVMAAAMEFMRPLAGSSASTIIIFLPLAFLTGVTGAFFKALSLTMASGLIISFLVTWLAVPLLADHFLTEKDANQKEGGRLTEWMHRRYAALMQRVLARPVLILLLVVPLLGLGVLAYTQVGSGFMPAMDEGGFILDYRAAPGTSLTETDRLLQQVEAIIKANPYVDTYSRRTGTQLGGGLTEANEGDFFIRLKAGKRPPIETVMDDIRSQVEQRVPGLKIELAQLMEDVIGDLTSVPQPIEIKLFSDNPDELTASAKKVQAAINKVPGVVDTRDGINPAGDALEIRVDRVKAALEGMNPDSITQTLSGYLSGVVTTQMQKGPKLVGVRVWIPQDQRAITPDVGKLLIRAPDGHVFPLSRVAQIVPISGQPQIRRENLKRMVAVTGRISGRSMGPVIADIQKIMAQPNLLPKGMYFELGGVYKQQQIAFKGLMAVFIAAIGLVFLLLLFLYESFRMALAILAIPLLAVSAVFIGLWVTGIELNISAMMGMTMIIGIVTEVAIFYFSEYRDLIREMPFPQALIEAGKNRMRPIAMTTFAAILTLLPLAFAIGQGSAMQQPLAVAIIAGLAVQLPLVLLVMPVLYWLLAGKADESAG</sequence>
<dbReference type="Gene3D" id="3.30.70.1320">
    <property type="entry name" value="Multidrug efflux transporter AcrB pore domain like"/>
    <property type="match status" value="1"/>
</dbReference>
<feature type="transmembrane region" description="Helical" evidence="1">
    <location>
        <begin position="905"/>
        <end position="926"/>
    </location>
</feature>
<feature type="transmembrane region" description="Helical" evidence="1">
    <location>
        <begin position="384"/>
        <end position="405"/>
    </location>
</feature>
<keyword evidence="1" id="KW-0812">Transmembrane</keyword>
<feature type="transmembrane region" description="Helical" evidence="1">
    <location>
        <begin position="335"/>
        <end position="351"/>
    </location>
</feature>
<feature type="transmembrane region" description="Helical" evidence="1">
    <location>
        <begin position="465"/>
        <end position="485"/>
    </location>
</feature>
<feature type="transmembrane region" description="Helical" evidence="1">
    <location>
        <begin position="953"/>
        <end position="971"/>
    </location>
</feature>
<dbReference type="PRINTS" id="PR00702">
    <property type="entry name" value="ACRIFLAVINRP"/>
</dbReference>
<dbReference type="Gene3D" id="3.30.2090.10">
    <property type="entry name" value="Multidrug efflux transporter AcrB TolC docking domain, DN and DC subdomains"/>
    <property type="match status" value="2"/>
</dbReference>
<dbReference type="Gene3D" id="1.20.1640.10">
    <property type="entry name" value="Multidrug efflux transporter AcrB transmembrane domain"/>
    <property type="match status" value="2"/>
</dbReference>
<feature type="transmembrane region" description="Helical" evidence="1">
    <location>
        <begin position="517"/>
        <end position="539"/>
    </location>
</feature>
<dbReference type="InterPro" id="IPR001036">
    <property type="entry name" value="Acrflvin-R"/>
</dbReference>
<keyword evidence="3" id="KW-1185">Reference proteome</keyword>
<dbReference type="AlphaFoldDB" id="A0A401JGD3"/>
<protein>
    <submittedName>
        <fullName evidence="2">Cobalt-zinc-cadmium resistance protein CzcA</fullName>
    </submittedName>
</protein>
<keyword evidence="1" id="KW-0472">Membrane</keyword>
<name>A0A401JGD3_9PROT</name>
<dbReference type="EMBL" id="BGOW01000026">
    <property type="protein sequence ID" value="GBL46701.1"/>
    <property type="molecule type" value="Genomic_DNA"/>
</dbReference>
<comment type="caution">
    <text evidence="2">The sequence shown here is derived from an EMBL/GenBank/DDBJ whole genome shotgun (WGS) entry which is preliminary data.</text>
</comment>
<feature type="transmembrane region" description="Helical" evidence="1">
    <location>
        <begin position="852"/>
        <end position="872"/>
    </location>
</feature>
<dbReference type="InterPro" id="IPR027463">
    <property type="entry name" value="AcrB_DN_DC_subdom"/>
</dbReference>
<feature type="transmembrane region" description="Helical" evidence="1">
    <location>
        <begin position="879"/>
        <end position="899"/>
    </location>
</feature>
<dbReference type="Gene3D" id="3.30.70.1440">
    <property type="entry name" value="Multidrug efflux transporter AcrB pore domain"/>
    <property type="match status" value="1"/>
</dbReference>
<dbReference type="PANTHER" id="PTHR32063:SF24">
    <property type="entry name" value="CATION EFFLUX SYSTEM (ACRB_ACRD_ACRF FAMILY)"/>
    <property type="match status" value="1"/>
</dbReference>
<dbReference type="Gene3D" id="3.30.70.1430">
    <property type="entry name" value="Multidrug efflux transporter AcrB pore domain"/>
    <property type="match status" value="2"/>
</dbReference>
<proteinExistence type="predicted"/>
<evidence type="ECO:0000313" key="2">
    <source>
        <dbReference type="EMBL" id="GBL46701.1"/>
    </source>
</evidence>
<feature type="transmembrane region" description="Helical" evidence="1">
    <location>
        <begin position="358"/>
        <end position="378"/>
    </location>
</feature>
<dbReference type="Pfam" id="PF00873">
    <property type="entry name" value="ACR_tran"/>
    <property type="match status" value="1"/>
</dbReference>
<evidence type="ECO:0000256" key="1">
    <source>
        <dbReference type="SAM" id="Phobius"/>
    </source>
</evidence>
<reference evidence="2 3" key="1">
    <citation type="journal article" date="2019" name="Front. Microbiol.">
        <title>Genomes of Neutrophilic Sulfur-Oxidizing Chemolithoautotrophs Representing 9 Proteobacterial Species From 8 Genera.</title>
        <authorList>
            <person name="Watanabe T."/>
            <person name="Kojima H."/>
            <person name="Umezawa K."/>
            <person name="Hori C."/>
            <person name="Takasuka T.E."/>
            <person name="Kato Y."/>
            <person name="Fukui M."/>
        </authorList>
    </citation>
    <scope>NUCLEOTIDE SEQUENCE [LARGE SCALE GENOMIC DNA]</scope>
    <source>
        <strain evidence="2 3">TTN</strain>
    </source>
</reference>
<feature type="transmembrane region" description="Helical" evidence="1">
    <location>
        <begin position="434"/>
        <end position="459"/>
    </location>
</feature>
<keyword evidence="1" id="KW-1133">Transmembrane helix</keyword>
<dbReference type="GO" id="GO:0005886">
    <property type="term" value="C:plasma membrane"/>
    <property type="evidence" value="ECO:0007669"/>
    <property type="project" value="TreeGrafter"/>
</dbReference>
<dbReference type="SUPFAM" id="SSF82714">
    <property type="entry name" value="Multidrug efflux transporter AcrB TolC docking domain, DN and DC subdomains"/>
    <property type="match status" value="2"/>
</dbReference>
<evidence type="ECO:0000313" key="3">
    <source>
        <dbReference type="Proteomes" id="UP000286806"/>
    </source>
</evidence>
<organism evidence="2 3">
    <name type="scientific">Sulfuriferula multivorans</name>
    <dbReference type="NCBI Taxonomy" id="1559896"/>
    <lineage>
        <taxon>Bacteria</taxon>
        <taxon>Pseudomonadati</taxon>
        <taxon>Pseudomonadota</taxon>
        <taxon>Betaproteobacteria</taxon>
        <taxon>Nitrosomonadales</taxon>
        <taxon>Sulfuricellaceae</taxon>
        <taxon>Sulfuriferula</taxon>
    </lineage>
</organism>